<sequence>MNHVPFLSIVTFMPFLGVFMILLASFFGCGRRSFLAIALGTSVINFLLSLFIWITLGNNGNEFQMVEYYHWIDFFCNYHLGVDGISVPFVVLTSFLIPFCILSSWGSVHNRFKEYMIAFLVLESMTIGAFLAIDIVLFYIFFESSLIPMFIIIGVWGGNNRIYAAYKFFLYTFFGSVFMLLAIMVMCWTQNTSSIIELYGRNHFSMHVQCWLWLAFFCSFAIKIPMFPFHTWLPDAHVQAPTAGSVFLAGIMLKLGGYGCIRFLLPMFPLASQYFSPMIVVLSVVAIVYASLVAMVQDDIKKLIAYSSIAHMGYVTMGIFSGRESGVEGAMFQMLSHGLVSSGLFFCVGVIYDRLHTREISAYGGLVHNMPKYAVVMMVLTMANVGLPGTSGFIGEFLVIMSIFKTNHTVAFVASLGVVLSAVYALWLYRRVVFGVSDRAEVRALTDLSLCERCTLYPIMILTVVFGIYTMPVFATFSAPITSVMKNYALEIEYYSTDKERTRR</sequence>
<evidence type="ECO:0000259" key="10">
    <source>
        <dbReference type="Pfam" id="PF00361"/>
    </source>
</evidence>
<dbReference type="InterPro" id="IPR003918">
    <property type="entry name" value="NADH_UbQ_OxRdtase"/>
</dbReference>
<dbReference type="InterPro" id="IPR001750">
    <property type="entry name" value="ND/Mrp_TM"/>
</dbReference>
<feature type="transmembrane region" description="Helical" evidence="9">
    <location>
        <begin position="410"/>
        <end position="429"/>
    </location>
</feature>
<keyword evidence="12" id="KW-0560">Oxidoreductase</keyword>
<dbReference type="PANTHER" id="PTHR43507">
    <property type="entry name" value="NADH-UBIQUINONE OXIDOREDUCTASE CHAIN 4"/>
    <property type="match status" value="1"/>
</dbReference>
<keyword evidence="4" id="KW-1278">Translocase</keyword>
<feature type="transmembrane region" description="Helical" evidence="9">
    <location>
        <begin position="211"/>
        <end position="233"/>
    </location>
</feature>
<evidence type="ECO:0000256" key="1">
    <source>
        <dbReference type="ARBA" id="ARBA00004127"/>
    </source>
</evidence>
<reference evidence="12" key="1">
    <citation type="submission" date="2019-02" db="EMBL/GenBank/DDBJ databases">
        <title>A novel Candidatus Liberibacter species associated with the New Zealand native fuchsia psyllid, Ctenarytaina fuchsiae.</title>
        <authorList>
            <person name="Thompson S.M."/>
            <person name="Jorgensen N."/>
            <person name="David C."/>
            <person name="Bulman S.R."/>
            <person name="Smith G.R."/>
        </authorList>
    </citation>
    <scope>NUCLEOTIDE SEQUENCE</scope>
    <source>
        <strain evidence="12">Oxford</strain>
    </source>
</reference>
<evidence type="ECO:0000256" key="9">
    <source>
        <dbReference type="SAM" id="Phobius"/>
    </source>
</evidence>
<feature type="transmembrane region" description="Helical" evidence="9">
    <location>
        <begin position="34"/>
        <end position="56"/>
    </location>
</feature>
<feature type="transmembrane region" description="Helical" evidence="9">
    <location>
        <begin position="115"/>
        <end position="133"/>
    </location>
</feature>
<dbReference type="GO" id="GO:0012505">
    <property type="term" value="C:endomembrane system"/>
    <property type="evidence" value="ECO:0007669"/>
    <property type="project" value="UniProtKB-SubCell"/>
</dbReference>
<feature type="transmembrane region" description="Helical" evidence="9">
    <location>
        <begin position="334"/>
        <end position="352"/>
    </location>
</feature>
<feature type="transmembrane region" description="Helical" evidence="9">
    <location>
        <begin position="456"/>
        <end position="477"/>
    </location>
</feature>
<feature type="domain" description="NADH:quinone oxidoreductase/Mrp antiporter transmembrane" evidence="10">
    <location>
        <begin position="133"/>
        <end position="420"/>
    </location>
</feature>
<dbReference type="PRINTS" id="PR01437">
    <property type="entry name" value="NUOXDRDTASE4"/>
</dbReference>
<dbReference type="PANTHER" id="PTHR43507:SF1">
    <property type="entry name" value="NADH-UBIQUINONE OXIDOREDUCTASE CHAIN 4"/>
    <property type="match status" value="1"/>
</dbReference>
<dbReference type="Proteomes" id="UP000736856">
    <property type="component" value="Unassembled WGS sequence"/>
</dbReference>
<dbReference type="GO" id="GO:0015990">
    <property type="term" value="P:electron transport coupled proton transport"/>
    <property type="evidence" value="ECO:0007669"/>
    <property type="project" value="TreeGrafter"/>
</dbReference>
<keyword evidence="7 9" id="KW-0472">Membrane</keyword>
<comment type="subcellular location">
    <subcellularLocation>
        <location evidence="1">Endomembrane system</location>
        <topology evidence="1">Multi-pass membrane protein</topology>
    </subcellularLocation>
    <subcellularLocation>
        <location evidence="8">Membrane</location>
        <topology evidence="8">Multi-pass membrane protein</topology>
    </subcellularLocation>
</comment>
<evidence type="ECO:0000256" key="8">
    <source>
        <dbReference type="RuleBase" id="RU000320"/>
    </source>
</evidence>
<evidence type="ECO:0000313" key="13">
    <source>
        <dbReference type="Proteomes" id="UP000736856"/>
    </source>
</evidence>
<keyword evidence="6" id="KW-0520">NAD</keyword>
<evidence type="ECO:0000256" key="2">
    <source>
        <dbReference type="ARBA" id="ARBA00009025"/>
    </source>
</evidence>
<dbReference type="GO" id="GO:0042773">
    <property type="term" value="P:ATP synthesis coupled electron transport"/>
    <property type="evidence" value="ECO:0007669"/>
    <property type="project" value="InterPro"/>
</dbReference>
<dbReference type="GO" id="GO:0003954">
    <property type="term" value="F:NADH dehydrogenase activity"/>
    <property type="evidence" value="ECO:0007669"/>
    <property type="project" value="TreeGrafter"/>
</dbReference>
<organism evidence="12 13">
    <name type="scientific">Candidatus Liberibacter ctenarytainae</name>
    <dbReference type="NCBI Taxonomy" id="2020335"/>
    <lineage>
        <taxon>Bacteria</taxon>
        <taxon>Pseudomonadati</taxon>
        <taxon>Pseudomonadota</taxon>
        <taxon>Alphaproteobacteria</taxon>
        <taxon>Hyphomicrobiales</taxon>
        <taxon>Rhizobiaceae</taxon>
        <taxon>Liberibacter</taxon>
    </lineage>
</organism>
<keyword evidence="3 8" id="KW-0812">Transmembrane</keyword>
<evidence type="ECO:0000256" key="5">
    <source>
        <dbReference type="ARBA" id="ARBA00022989"/>
    </source>
</evidence>
<dbReference type="Pfam" id="PF01059">
    <property type="entry name" value="Oxidored_q5_N"/>
    <property type="match status" value="1"/>
</dbReference>
<dbReference type="InterPro" id="IPR000260">
    <property type="entry name" value="NADH4_N"/>
</dbReference>
<evidence type="ECO:0000256" key="7">
    <source>
        <dbReference type="ARBA" id="ARBA00023136"/>
    </source>
</evidence>
<name>A0A937DJ48_9HYPH</name>
<dbReference type="NCBIfam" id="TIGR01972">
    <property type="entry name" value="NDH_I_M"/>
    <property type="match status" value="1"/>
</dbReference>
<dbReference type="AlphaFoldDB" id="A0A937DJ48"/>
<feature type="transmembrane region" description="Helical" evidence="9">
    <location>
        <begin position="245"/>
        <end position="268"/>
    </location>
</feature>
<feature type="transmembrane region" description="Helical" evidence="9">
    <location>
        <begin position="6"/>
        <end position="27"/>
    </location>
</feature>
<feature type="domain" description="NADH:ubiquinone oxidoreductase chain 4 N-terminal" evidence="11">
    <location>
        <begin position="29"/>
        <end position="123"/>
    </location>
</feature>
<dbReference type="NCBIfam" id="NF004499">
    <property type="entry name" value="PRK05846.1-3"/>
    <property type="match status" value="1"/>
</dbReference>
<dbReference type="InterPro" id="IPR010227">
    <property type="entry name" value="NADH_Q_OxRdtase_chainM/4"/>
</dbReference>
<feature type="transmembrane region" description="Helical" evidence="9">
    <location>
        <begin position="168"/>
        <end position="191"/>
    </location>
</feature>
<dbReference type="GO" id="GO:0008137">
    <property type="term" value="F:NADH dehydrogenase (ubiquinone) activity"/>
    <property type="evidence" value="ECO:0007669"/>
    <property type="project" value="InterPro"/>
</dbReference>
<proteinExistence type="inferred from homology"/>
<evidence type="ECO:0000313" key="12">
    <source>
        <dbReference type="EMBL" id="MBL0849056.1"/>
    </source>
</evidence>
<feature type="transmembrane region" description="Helical" evidence="9">
    <location>
        <begin position="87"/>
        <end position="108"/>
    </location>
</feature>
<feature type="transmembrane region" description="Helical" evidence="9">
    <location>
        <begin position="274"/>
        <end position="296"/>
    </location>
</feature>
<dbReference type="EMBL" id="SEOL01000005">
    <property type="protein sequence ID" value="MBL0849056.1"/>
    <property type="molecule type" value="Genomic_DNA"/>
</dbReference>
<evidence type="ECO:0000256" key="4">
    <source>
        <dbReference type="ARBA" id="ARBA00022967"/>
    </source>
</evidence>
<comment type="caution">
    <text evidence="12">The sequence shown here is derived from an EMBL/GenBank/DDBJ whole genome shotgun (WGS) entry which is preliminary data.</text>
</comment>
<gene>
    <name evidence="12" type="ORF">EU981_03100</name>
</gene>
<evidence type="ECO:0000256" key="6">
    <source>
        <dbReference type="ARBA" id="ARBA00023027"/>
    </source>
</evidence>
<protein>
    <submittedName>
        <fullName evidence="12">NADH-quinone oxidoreductase subunit M</fullName>
        <ecNumber evidence="12">1.6.5.11</ecNumber>
    </submittedName>
</protein>
<evidence type="ECO:0000256" key="3">
    <source>
        <dbReference type="ARBA" id="ARBA00022692"/>
    </source>
</evidence>
<keyword evidence="5 9" id="KW-1133">Transmembrane helix</keyword>
<comment type="similarity">
    <text evidence="2">Belongs to the complex I subunit 4 family.</text>
</comment>
<dbReference type="Pfam" id="PF00361">
    <property type="entry name" value="Proton_antipo_M"/>
    <property type="match status" value="1"/>
</dbReference>
<dbReference type="EC" id="1.6.5.11" evidence="12"/>
<evidence type="ECO:0000259" key="11">
    <source>
        <dbReference type="Pfam" id="PF01059"/>
    </source>
</evidence>
<dbReference type="GO" id="GO:0016020">
    <property type="term" value="C:membrane"/>
    <property type="evidence" value="ECO:0007669"/>
    <property type="project" value="UniProtKB-SubCell"/>
</dbReference>
<feature type="transmembrane region" description="Helical" evidence="9">
    <location>
        <begin position="373"/>
        <end position="404"/>
    </location>
</feature>
<feature type="transmembrane region" description="Helical" evidence="9">
    <location>
        <begin position="303"/>
        <end position="322"/>
    </location>
</feature>
<dbReference type="GO" id="GO:0048039">
    <property type="term" value="F:ubiquinone binding"/>
    <property type="evidence" value="ECO:0007669"/>
    <property type="project" value="TreeGrafter"/>
</dbReference>
<accession>A0A937DJ48</accession>